<evidence type="ECO:0000313" key="2">
    <source>
        <dbReference type="EMBL" id="MBM4567411.1"/>
    </source>
</evidence>
<evidence type="ECO:0000313" key="6">
    <source>
        <dbReference type="Proteomes" id="UP000808906"/>
    </source>
</evidence>
<dbReference type="Proteomes" id="UP000808906">
    <property type="component" value="Unassembled WGS sequence"/>
</dbReference>
<evidence type="ECO:0000313" key="3">
    <source>
        <dbReference type="EMBL" id="MBM4567817.1"/>
    </source>
</evidence>
<reference evidence="5" key="2">
    <citation type="journal article" date="2020" name="Environ. Microbiol.">
        <title>The novel and transferable erm(51) gene confers Macrolides, Lincosamides, and Streptogramins B (MLSB) resistance to clonal Rhodococcus equi in the environment.</title>
        <authorList>
            <person name="Huber L."/>
            <person name="Giguere S."/>
            <person name="Slovis N.M."/>
            <person name="Alvarez-Narvaez S."/>
            <person name="Hart K.A."/>
            <person name="Greiter M."/>
            <person name="Morris E.R.A."/>
            <person name="Cohen N.D."/>
        </authorList>
    </citation>
    <scope>NUCLEOTIDE SEQUENCE</scope>
    <source>
        <strain evidence="5">Lh_116_1</strain>
    </source>
</reference>
<dbReference type="Proteomes" id="UP000603463">
    <property type="component" value="Unassembled WGS sequence"/>
</dbReference>
<dbReference type="RefSeq" id="WP_139809665.1">
    <property type="nucleotide sequence ID" value="NZ_CP118697.1"/>
</dbReference>
<dbReference type="EMBL" id="WUXR01000016">
    <property type="protein sequence ID" value="MBM4567817.1"/>
    <property type="molecule type" value="Genomic_DNA"/>
</dbReference>
<feature type="region of interest" description="Disordered" evidence="1">
    <location>
        <begin position="179"/>
        <end position="198"/>
    </location>
</feature>
<evidence type="ECO:0000313" key="5">
    <source>
        <dbReference type="EMBL" id="NKT78132.1"/>
    </source>
</evidence>
<dbReference type="EMBL" id="WVBC01000030">
    <property type="protein sequence ID" value="NKT78132.1"/>
    <property type="molecule type" value="Genomic_DNA"/>
</dbReference>
<organism evidence="3 6">
    <name type="scientific">Rhodococcus hoagii</name>
    <name type="common">Corynebacterium equii</name>
    <dbReference type="NCBI Taxonomy" id="43767"/>
    <lineage>
        <taxon>Bacteria</taxon>
        <taxon>Bacillati</taxon>
        <taxon>Actinomycetota</taxon>
        <taxon>Actinomycetes</taxon>
        <taxon>Mycobacteriales</taxon>
        <taxon>Nocardiaceae</taxon>
        <taxon>Prescottella</taxon>
    </lineage>
</organism>
<gene>
    <name evidence="2" type="ORF">GS441_18900</name>
    <name evidence="3" type="ORF">GS441_21095</name>
    <name evidence="4" type="ORF">GS441_21100</name>
    <name evidence="5" type="ORF">GS882_08450</name>
</gene>
<feature type="compositionally biased region" description="Basic and acidic residues" evidence="1">
    <location>
        <begin position="122"/>
        <end position="139"/>
    </location>
</feature>
<feature type="region of interest" description="Disordered" evidence="1">
    <location>
        <begin position="92"/>
        <end position="154"/>
    </location>
</feature>
<comment type="caution">
    <text evidence="3">The sequence shown here is derived from an EMBL/GenBank/DDBJ whole genome shotgun (WGS) entry which is preliminary data.</text>
</comment>
<protein>
    <submittedName>
        <fullName evidence="3">Uncharacterized protein</fullName>
    </submittedName>
</protein>
<dbReference type="AlphaFoldDB" id="A0A9Q2PE38"/>
<reference evidence="3" key="1">
    <citation type="submission" date="2019-11" db="EMBL/GenBank/DDBJ databases">
        <title>Spread of Macrolides and rifampicin resistant Rhodococcus equi in clinical isolates in the USA.</title>
        <authorList>
            <person name="Alvarez-Narvaez S."/>
            <person name="Huber L."/>
            <person name="Cohen N.D."/>
            <person name="Slovis N."/>
            <person name="Greiter M."/>
            <person name="Giguere S."/>
            <person name="Hart K."/>
        </authorList>
    </citation>
    <scope>NUCLEOTIDE SEQUENCE</scope>
    <source>
        <strain evidence="3">Lh_17</strain>
    </source>
</reference>
<proteinExistence type="predicted"/>
<sequence length="198" mass="20848">MTEIVSPVAGFTGDTVFGTTTIHFKDGVAEAKDVPEGVLAYLRSRGFTVDGKTIEQPAPPAPVDSREVTEEQVGTKVRDAAVDPRPEDFLAPVNAGKADPHGPKVVSPEVHATPEQVVRPGKVSDDAKVQDKAESDHAAEVLQGEPIAFDPTGHDVDEVNAYLDGADAAERERVLQAEADGKARKGILSGPHADSPKS</sequence>
<dbReference type="EMBL" id="WUXR01000012">
    <property type="protein sequence ID" value="MBM4567411.1"/>
    <property type="molecule type" value="Genomic_DNA"/>
</dbReference>
<accession>A0A9Q2PE38</accession>
<name>A0A9Q2PE38_RHOHA</name>
<feature type="region of interest" description="Disordered" evidence="1">
    <location>
        <begin position="51"/>
        <end position="76"/>
    </location>
</feature>
<evidence type="ECO:0000313" key="4">
    <source>
        <dbReference type="EMBL" id="MBM4567818.1"/>
    </source>
</evidence>
<dbReference type="EMBL" id="WUXR01000016">
    <property type="protein sequence ID" value="MBM4567818.1"/>
    <property type="molecule type" value="Genomic_DNA"/>
</dbReference>
<evidence type="ECO:0000256" key="1">
    <source>
        <dbReference type="SAM" id="MobiDB-lite"/>
    </source>
</evidence>